<gene>
    <name evidence="10" type="primary">pta</name>
    <name evidence="10" type="ORF">NCTC12410_01885</name>
</gene>
<comment type="similarity">
    <text evidence="3">Belongs to the phosphate acetyltransferase and butyryltransferase family.</text>
</comment>
<dbReference type="OrthoDB" id="9808984at2"/>
<comment type="pathway">
    <text evidence="2">Metabolic intermediate biosynthesis; acetyl-CoA biosynthesis; acetyl-CoA from acetate: step 2/2.</text>
</comment>
<proteinExistence type="inferred from homology"/>
<reference evidence="10 11" key="1">
    <citation type="submission" date="2018-06" db="EMBL/GenBank/DDBJ databases">
        <authorList>
            <consortium name="Pathogen Informatics"/>
            <person name="Doyle S."/>
        </authorList>
    </citation>
    <scope>NUCLEOTIDE SEQUENCE [LARGE SCALE GENOMIC DNA]</scope>
    <source>
        <strain evidence="10 11">NCTC12410</strain>
    </source>
</reference>
<dbReference type="Pfam" id="PF01515">
    <property type="entry name" value="PTA_PTB"/>
    <property type="match status" value="1"/>
</dbReference>
<evidence type="ECO:0000256" key="7">
    <source>
        <dbReference type="ARBA" id="ARBA00023315"/>
    </source>
</evidence>
<protein>
    <recommendedName>
        <fullName evidence="5">Phosphate acetyltransferase</fullName>
        <ecNumber evidence="4">2.3.1.8</ecNumber>
    </recommendedName>
    <alternativeName>
        <fullName evidence="8">Phosphotransacetylase</fullName>
    </alternativeName>
</protein>
<feature type="domain" description="Phosphate acetyl/butaryl transferase" evidence="9">
    <location>
        <begin position="2"/>
        <end position="337"/>
    </location>
</feature>
<sequence length="342" mass="36198">MSFIEEIKAKAKASKKTIVLPETSDVRTIEAAILVLKEDFADIILLGDRDEILAKARELKLADISQEQALAHLEKATFINPRESSLLEEFIALFVELRGRKGMDATKARELLRGDKLYFGAALVKSGRADGMVAGAIHATSDVLRAALQIVGTAKDAAIVSSFFVMVMPDNTYGENGILVFSDCGLCQNPTPNELAHIAISSAKSFQSVIKATPYVAMLSHSTYGSAKHDDVSKVVEATKIAKELAPDIAIDGELQLDAAIVPSVGASKAKGSNVAGRANVLVFPDLDAGNIGYKLVQRFAKAEAYGPISQGMAAPINDLSRGCSALDIVGVVALTALQAQG</sequence>
<dbReference type="InterPro" id="IPR050500">
    <property type="entry name" value="Phos_Acetyltrans/Butyryltrans"/>
</dbReference>
<evidence type="ECO:0000256" key="8">
    <source>
        <dbReference type="ARBA" id="ARBA00031108"/>
    </source>
</evidence>
<keyword evidence="7 10" id="KW-0012">Acyltransferase</keyword>
<comment type="catalytic activity">
    <reaction evidence="1">
        <text>acetyl-CoA + phosphate = acetyl phosphate + CoA</text>
        <dbReference type="Rhea" id="RHEA:19521"/>
        <dbReference type="ChEBI" id="CHEBI:22191"/>
        <dbReference type="ChEBI" id="CHEBI:43474"/>
        <dbReference type="ChEBI" id="CHEBI:57287"/>
        <dbReference type="ChEBI" id="CHEBI:57288"/>
        <dbReference type="EC" id="2.3.1.8"/>
    </reaction>
</comment>
<dbReference type="InterPro" id="IPR002505">
    <property type="entry name" value="PTA_PTB"/>
</dbReference>
<dbReference type="InterPro" id="IPR004614">
    <property type="entry name" value="P_AcTrfase"/>
</dbReference>
<name>A0A377J888_9HELI</name>
<dbReference type="SUPFAM" id="SSF53659">
    <property type="entry name" value="Isocitrate/Isopropylmalate dehydrogenase-like"/>
    <property type="match status" value="1"/>
</dbReference>
<dbReference type="PANTHER" id="PTHR43356">
    <property type="entry name" value="PHOSPHATE ACETYLTRANSFERASE"/>
    <property type="match status" value="1"/>
</dbReference>
<dbReference type="InterPro" id="IPR012147">
    <property type="entry name" value="P_Ac_Bu_trans"/>
</dbReference>
<dbReference type="GO" id="GO:0008959">
    <property type="term" value="F:phosphate acetyltransferase activity"/>
    <property type="evidence" value="ECO:0007669"/>
    <property type="project" value="UniProtKB-EC"/>
</dbReference>
<evidence type="ECO:0000313" key="11">
    <source>
        <dbReference type="Proteomes" id="UP000254841"/>
    </source>
</evidence>
<dbReference type="NCBIfam" id="TIGR00651">
    <property type="entry name" value="pta"/>
    <property type="match status" value="1"/>
</dbReference>
<evidence type="ECO:0000259" key="9">
    <source>
        <dbReference type="Pfam" id="PF01515"/>
    </source>
</evidence>
<dbReference type="InterPro" id="IPR042113">
    <property type="entry name" value="P_AcTrfase_dom1"/>
</dbReference>
<evidence type="ECO:0000256" key="4">
    <source>
        <dbReference type="ARBA" id="ARBA00012707"/>
    </source>
</evidence>
<evidence type="ECO:0000256" key="2">
    <source>
        <dbReference type="ARBA" id="ARBA00004989"/>
    </source>
</evidence>
<dbReference type="EMBL" id="UGHV01000001">
    <property type="protein sequence ID" value="STO98036.1"/>
    <property type="molecule type" value="Genomic_DNA"/>
</dbReference>
<dbReference type="Proteomes" id="UP000254841">
    <property type="component" value="Unassembled WGS sequence"/>
</dbReference>
<dbReference type="EC" id="2.3.1.8" evidence="4"/>
<dbReference type="Gene3D" id="3.40.50.10950">
    <property type="match status" value="1"/>
</dbReference>
<accession>A0A377J888</accession>
<dbReference type="Gene3D" id="3.40.50.10750">
    <property type="entry name" value="Isocitrate/Isopropylmalate dehydrogenase-like"/>
    <property type="match status" value="1"/>
</dbReference>
<dbReference type="PIRSF" id="PIRSF000428">
    <property type="entry name" value="P_Ac_trans"/>
    <property type="match status" value="1"/>
</dbReference>
<evidence type="ECO:0000313" key="10">
    <source>
        <dbReference type="EMBL" id="STO98036.1"/>
    </source>
</evidence>
<dbReference type="RefSeq" id="WP_115012214.1">
    <property type="nucleotide sequence ID" value="NZ_UGHV01000001.1"/>
</dbReference>
<evidence type="ECO:0000256" key="1">
    <source>
        <dbReference type="ARBA" id="ARBA00000705"/>
    </source>
</evidence>
<dbReference type="NCBIfam" id="NF007233">
    <property type="entry name" value="PRK09653.1"/>
    <property type="match status" value="1"/>
</dbReference>
<organism evidence="10 11">
    <name type="scientific">Helicobacter canis</name>
    <dbReference type="NCBI Taxonomy" id="29419"/>
    <lineage>
        <taxon>Bacteria</taxon>
        <taxon>Pseudomonadati</taxon>
        <taxon>Campylobacterota</taxon>
        <taxon>Epsilonproteobacteria</taxon>
        <taxon>Campylobacterales</taxon>
        <taxon>Helicobacteraceae</taxon>
        <taxon>Helicobacter</taxon>
    </lineage>
</organism>
<dbReference type="InterPro" id="IPR042112">
    <property type="entry name" value="P_AcTrfase_dom2"/>
</dbReference>
<dbReference type="PANTHER" id="PTHR43356:SF3">
    <property type="entry name" value="PHOSPHATE ACETYLTRANSFERASE"/>
    <property type="match status" value="1"/>
</dbReference>
<evidence type="ECO:0000256" key="5">
    <source>
        <dbReference type="ARBA" id="ARBA00021528"/>
    </source>
</evidence>
<evidence type="ECO:0000256" key="3">
    <source>
        <dbReference type="ARBA" id="ARBA00005656"/>
    </source>
</evidence>
<keyword evidence="6 10" id="KW-0808">Transferase</keyword>
<dbReference type="AlphaFoldDB" id="A0A377J888"/>
<evidence type="ECO:0000256" key="6">
    <source>
        <dbReference type="ARBA" id="ARBA00022679"/>
    </source>
</evidence>